<dbReference type="PANTHER" id="PTHR43818:SF10">
    <property type="entry name" value="NADH-DEPENDENT DEHYDROGENASE-RELATED"/>
    <property type="match status" value="1"/>
</dbReference>
<protein>
    <submittedName>
        <fullName evidence="3">Oxidoreductase</fullName>
    </submittedName>
</protein>
<gene>
    <name evidence="3" type="ORF">DI544_13170</name>
</gene>
<dbReference type="InterPro" id="IPR043906">
    <property type="entry name" value="Gfo/Idh/MocA_OxRdtase_bact_C"/>
</dbReference>
<dbReference type="PROSITE" id="PS51318">
    <property type="entry name" value="TAT"/>
    <property type="match status" value="1"/>
</dbReference>
<evidence type="ECO:0000313" key="3">
    <source>
        <dbReference type="EMBL" id="PZQ58780.1"/>
    </source>
</evidence>
<dbReference type="Pfam" id="PF01408">
    <property type="entry name" value="GFO_IDH_MocA"/>
    <property type="match status" value="1"/>
</dbReference>
<dbReference type="EMBL" id="QFQI01000013">
    <property type="protein sequence ID" value="PZQ58780.1"/>
    <property type="molecule type" value="Genomic_DNA"/>
</dbReference>
<organism evidence="3 4">
    <name type="scientific">Sphingomonas taxi</name>
    <dbReference type="NCBI Taxonomy" id="1549858"/>
    <lineage>
        <taxon>Bacteria</taxon>
        <taxon>Pseudomonadati</taxon>
        <taxon>Pseudomonadota</taxon>
        <taxon>Alphaproteobacteria</taxon>
        <taxon>Sphingomonadales</taxon>
        <taxon>Sphingomonadaceae</taxon>
        <taxon>Sphingomonas</taxon>
    </lineage>
</organism>
<evidence type="ECO:0000259" key="1">
    <source>
        <dbReference type="Pfam" id="PF01408"/>
    </source>
</evidence>
<dbReference type="InterPro" id="IPR050463">
    <property type="entry name" value="Gfo/Idh/MocA_oxidrdct_glycsds"/>
</dbReference>
<name>A0A2W5R5W7_9SPHN</name>
<dbReference type="GO" id="GO:0000166">
    <property type="term" value="F:nucleotide binding"/>
    <property type="evidence" value="ECO:0007669"/>
    <property type="project" value="InterPro"/>
</dbReference>
<evidence type="ECO:0000313" key="4">
    <source>
        <dbReference type="Proteomes" id="UP000249229"/>
    </source>
</evidence>
<reference evidence="3 4" key="1">
    <citation type="submission" date="2017-08" db="EMBL/GenBank/DDBJ databases">
        <title>Infants hospitalized years apart are colonized by the same room-sourced microbial strains.</title>
        <authorList>
            <person name="Brooks B."/>
            <person name="Olm M.R."/>
            <person name="Firek B.A."/>
            <person name="Baker R."/>
            <person name="Thomas B.C."/>
            <person name="Morowitz M.J."/>
            <person name="Banfield J.F."/>
        </authorList>
    </citation>
    <scope>NUCLEOTIDE SEQUENCE [LARGE SCALE GENOMIC DNA]</scope>
    <source>
        <strain evidence="3">S2_005_001_R1_22</strain>
    </source>
</reference>
<dbReference type="SUPFAM" id="SSF51735">
    <property type="entry name" value="NAD(P)-binding Rossmann-fold domains"/>
    <property type="match status" value="1"/>
</dbReference>
<accession>A0A2W5R5W7</accession>
<dbReference type="SUPFAM" id="SSF55347">
    <property type="entry name" value="Glyceraldehyde-3-phosphate dehydrogenase-like, C-terminal domain"/>
    <property type="match status" value="1"/>
</dbReference>
<dbReference type="InterPro" id="IPR000683">
    <property type="entry name" value="Gfo/Idh/MocA-like_OxRdtase_N"/>
</dbReference>
<dbReference type="InterPro" id="IPR006311">
    <property type="entry name" value="TAT_signal"/>
</dbReference>
<dbReference type="Pfam" id="PF19051">
    <property type="entry name" value="GFO_IDH_MocA_C2"/>
    <property type="match status" value="1"/>
</dbReference>
<feature type="domain" description="Gfo/Idh/MocA-like oxidoreductase bacterial type C-terminal" evidence="2">
    <location>
        <begin position="206"/>
        <end position="262"/>
    </location>
</feature>
<sequence length="455" mass="49271">MTINRRTWLGGAAAVAAGLGAAPVRAQKRRRSASDRVNVAVIGAGGMGAANMERLTGENIVALADVDLSHVAKSVGDDPKRAALKAAYDKADKYADYRRMFDRRKDIDAVVIATPDHHHAVAAKQAMERGLHVYVQKPLTYTIREGRVLADLARRNPKLVTQMGNQGHSGDDGRRAVEIVRGGAIGRVREVQVWTNRPIWPQGVARPAAVPTPAALDWDVWRGPATVDWGYNPIYAHFNWRGWAPFGTGALGDMGAHLVDFPVWALEPGLPTRVETRHSVWGNPDDPAQGSYPLATVTFFEFAQAKGGPVRMTWYDGGLMPPTPPGLPADARMDPTGGVLYIGDRGMLMHETYGEKPVLIGEGVAERAAAIPPSLPRIGGGLNGHEMNWIRAIRGEEAISSPFAVAVPLTETMLLGNVALRAGQPIDYDGAAGRITNVADANRYLDREYRKGWEL</sequence>
<dbReference type="AlphaFoldDB" id="A0A2W5R5W7"/>
<dbReference type="Proteomes" id="UP000249229">
    <property type="component" value="Unassembled WGS sequence"/>
</dbReference>
<comment type="caution">
    <text evidence="3">The sequence shown here is derived from an EMBL/GenBank/DDBJ whole genome shotgun (WGS) entry which is preliminary data.</text>
</comment>
<proteinExistence type="predicted"/>
<dbReference type="InterPro" id="IPR036291">
    <property type="entry name" value="NAD(P)-bd_dom_sf"/>
</dbReference>
<dbReference type="Gene3D" id="3.30.360.10">
    <property type="entry name" value="Dihydrodipicolinate Reductase, domain 2"/>
    <property type="match status" value="1"/>
</dbReference>
<dbReference type="Gene3D" id="3.40.50.720">
    <property type="entry name" value="NAD(P)-binding Rossmann-like Domain"/>
    <property type="match status" value="1"/>
</dbReference>
<feature type="domain" description="Gfo/Idh/MocA-like oxidoreductase N-terminal" evidence="1">
    <location>
        <begin position="37"/>
        <end position="161"/>
    </location>
</feature>
<dbReference type="PANTHER" id="PTHR43818">
    <property type="entry name" value="BCDNA.GH03377"/>
    <property type="match status" value="1"/>
</dbReference>
<evidence type="ECO:0000259" key="2">
    <source>
        <dbReference type="Pfam" id="PF19051"/>
    </source>
</evidence>